<proteinExistence type="predicted"/>
<feature type="transmembrane region" description="Helical" evidence="1">
    <location>
        <begin position="235"/>
        <end position="258"/>
    </location>
</feature>
<protein>
    <submittedName>
        <fullName evidence="2">Energy-coupled thiamine transporter ThiT</fullName>
    </submittedName>
</protein>
<dbReference type="NCBIfam" id="TIGR02357">
    <property type="entry name" value="ECF_ThiT_YuaJ"/>
    <property type="match status" value="1"/>
</dbReference>
<feature type="transmembrane region" description="Helical" evidence="1">
    <location>
        <begin position="46"/>
        <end position="69"/>
    </location>
</feature>
<dbReference type="Gene3D" id="1.10.1760.20">
    <property type="match status" value="1"/>
</dbReference>
<feature type="transmembrane region" description="Helical" evidence="1">
    <location>
        <begin position="205"/>
        <end position="223"/>
    </location>
</feature>
<dbReference type="EMBL" id="CP159485">
    <property type="protein sequence ID" value="XCI27582.1"/>
    <property type="molecule type" value="Genomic_DNA"/>
</dbReference>
<reference evidence="2" key="1">
    <citation type="journal article" date="2018" name="Antonie Van Leeuwenhoek">
        <title>Proteinivorax hydrogeniformans sp. nov., an anaerobic, haloalkaliphilic bacterium fermenting proteinaceous compounds with high hydrogen production.</title>
        <authorList>
            <person name="Boltyanskaya Y."/>
            <person name="Detkova E."/>
            <person name="Pimenov N."/>
            <person name="Kevbrin V."/>
        </authorList>
    </citation>
    <scope>NUCLEOTIDE SEQUENCE</scope>
    <source>
        <strain evidence="2">Z-710</strain>
    </source>
</reference>
<keyword evidence="1" id="KW-0472">Membrane</keyword>
<dbReference type="Pfam" id="PF09515">
    <property type="entry name" value="Thia_YuaJ"/>
    <property type="match status" value="1"/>
</dbReference>
<reference evidence="2" key="2">
    <citation type="submission" date="2024-06" db="EMBL/GenBank/DDBJ databases">
        <authorList>
            <person name="Petrova K.O."/>
            <person name="Toshchakov S.V."/>
            <person name="Boltjanskaja Y.V."/>
            <person name="Kevbrin V.V."/>
        </authorList>
    </citation>
    <scope>NUCLEOTIDE SEQUENCE</scope>
    <source>
        <strain evidence="2">Z-710</strain>
    </source>
</reference>
<accession>A0AAU8HPH9</accession>
<feature type="transmembrane region" description="Helical" evidence="1">
    <location>
        <begin position="6"/>
        <end position="25"/>
    </location>
</feature>
<name>A0AAU8HPH9_9FIRM</name>
<gene>
    <name evidence="2" type="primary">thiT</name>
    <name evidence="2" type="ORF">PRVXH_001487</name>
</gene>
<feature type="transmembrane region" description="Helical" evidence="1">
    <location>
        <begin position="81"/>
        <end position="98"/>
    </location>
</feature>
<dbReference type="RefSeq" id="WP_353892160.1">
    <property type="nucleotide sequence ID" value="NZ_CP159485.1"/>
</dbReference>
<feature type="transmembrane region" description="Helical" evidence="1">
    <location>
        <begin position="110"/>
        <end position="128"/>
    </location>
</feature>
<keyword evidence="1" id="KW-1133">Transmembrane helix</keyword>
<dbReference type="GO" id="GO:0005886">
    <property type="term" value="C:plasma membrane"/>
    <property type="evidence" value="ECO:0007669"/>
    <property type="project" value="InterPro"/>
</dbReference>
<organism evidence="2">
    <name type="scientific">Proteinivorax hydrogeniformans</name>
    <dbReference type="NCBI Taxonomy" id="1826727"/>
    <lineage>
        <taxon>Bacteria</taxon>
        <taxon>Bacillati</taxon>
        <taxon>Bacillota</taxon>
        <taxon>Clostridia</taxon>
        <taxon>Eubacteriales</taxon>
        <taxon>Proteinivoracaceae</taxon>
        <taxon>Proteinivorax</taxon>
    </lineage>
</organism>
<evidence type="ECO:0000313" key="2">
    <source>
        <dbReference type="EMBL" id="XCI27582.1"/>
    </source>
</evidence>
<dbReference type="InterPro" id="IPR012651">
    <property type="entry name" value="Thia_Transptr_ThiT"/>
</dbReference>
<keyword evidence="1" id="KW-0812">Transmembrane</keyword>
<dbReference type="AlphaFoldDB" id="A0AAU8HPH9"/>
<dbReference type="GO" id="GO:0015234">
    <property type="term" value="F:thiamine transmembrane transporter activity"/>
    <property type="evidence" value="ECO:0007669"/>
    <property type="project" value="InterPro"/>
</dbReference>
<feature type="transmembrane region" description="Helical" evidence="1">
    <location>
        <begin position="176"/>
        <end position="193"/>
    </location>
</feature>
<evidence type="ECO:0000256" key="1">
    <source>
        <dbReference type="SAM" id="Phobius"/>
    </source>
</evidence>
<feature type="transmembrane region" description="Helical" evidence="1">
    <location>
        <begin position="134"/>
        <end position="155"/>
    </location>
</feature>
<sequence length="260" mass="28673">MRNQKTKVLVEAGVMLALAIILSYLRLGRMPQGGSVSLQMVPIFIIALRWGVFPGVLTGAAFGLMQIFLGDAVIAQPLQGFLDYPLAFGVVGLSGLFSKRQVLGVVFGGFFRFICHFIAGVVFFAEYAGDQNVFVYSGVYNITYILPEVIIAALITPMLLSKLTGSAADQKEEAKTFKLFLSAALPLLITVFFMEDFKLEFINEYLFKGSVGLGWLLVLYLNIKDYVKSKIKTPLIVFGYTQLITLVAFILISLIAFFSN</sequence>